<reference evidence="1 2" key="1">
    <citation type="submission" date="2023-01" db="EMBL/GenBank/DDBJ databases">
        <title>Analysis of 21 Apiospora genomes using comparative genomics revels a genus with tremendous synthesis potential of carbohydrate active enzymes and secondary metabolites.</title>
        <authorList>
            <person name="Sorensen T."/>
        </authorList>
    </citation>
    <scope>NUCLEOTIDE SEQUENCE [LARGE SCALE GENOMIC DNA]</scope>
    <source>
        <strain evidence="1 2">CBS 83171</strain>
    </source>
</reference>
<evidence type="ECO:0000313" key="1">
    <source>
        <dbReference type="EMBL" id="KAK8045901.1"/>
    </source>
</evidence>
<name>A0ABR1TGY5_9PEZI</name>
<gene>
    <name evidence="1" type="ORF">PG996_013965</name>
</gene>
<dbReference type="Proteomes" id="UP001446871">
    <property type="component" value="Unassembled WGS sequence"/>
</dbReference>
<evidence type="ECO:0000313" key="2">
    <source>
        <dbReference type="Proteomes" id="UP001446871"/>
    </source>
</evidence>
<proteinExistence type="predicted"/>
<dbReference type="EMBL" id="JAQQWM010000009">
    <property type="protein sequence ID" value="KAK8045901.1"/>
    <property type="molecule type" value="Genomic_DNA"/>
</dbReference>
<comment type="caution">
    <text evidence="1">The sequence shown here is derived from an EMBL/GenBank/DDBJ whole genome shotgun (WGS) entry which is preliminary data.</text>
</comment>
<keyword evidence="2" id="KW-1185">Reference proteome</keyword>
<organism evidence="1 2">
    <name type="scientific">Apiospora saccharicola</name>
    <dbReference type="NCBI Taxonomy" id="335842"/>
    <lineage>
        <taxon>Eukaryota</taxon>
        <taxon>Fungi</taxon>
        <taxon>Dikarya</taxon>
        <taxon>Ascomycota</taxon>
        <taxon>Pezizomycotina</taxon>
        <taxon>Sordariomycetes</taxon>
        <taxon>Xylariomycetidae</taxon>
        <taxon>Amphisphaeriales</taxon>
        <taxon>Apiosporaceae</taxon>
        <taxon>Apiospora</taxon>
    </lineage>
</organism>
<sequence>MESLPTSGQCLAYCRSFWLRRRHANRQHDSSVVNATSLQRWNHQEHLSFVVIETGNATVAQDALVEIIGALRRDGLAVLWALRPPNLQDSTLTTIDIIRILLYQALQVNTSAAGFEFPITVAQLREASSHDDWLALFKRALQGCPTIYVVFDPELLNHVTNCDQTTAAKFLTDFAAALGPGRVKVIVSSRTFRVEEAEQSMGADSVVAIRLPQQPVDRLDGLKRRRARKAAKRNRR</sequence>
<protein>
    <submittedName>
        <fullName evidence="1">Uncharacterized protein</fullName>
    </submittedName>
</protein>
<accession>A0ABR1TGY5</accession>